<dbReference type="STRING" id="1328760.A0A165F9Z7"/>
<dbReference type="OrthoDB" id="5226996at2759"/>
<feature type="compositionally biased region" description="Polar residues" evidence="1">
    <location>
        <begin position="74"/>
        <end position="85"/>
    </location>
</feature>
<feature type="region of interest" description="Disordered" evidence="1">
    <location>
        <begin position="1"/>
        <end position="106"/>
    </location>
</feature>
<reference evidence="2 3" key="1">
    <citation type="journal article" date="2016" name="Fungal Biol.">
        <title>The genome of Xylona heveae provides a window into fungal endophytism.</title>
        <authorList>
            <person name="Gazis R."/>
            <person name="Kuo A."/>
            <person name="Riley R."/>
            <person name="LaButti K."/>
            <person name="Lipzen A."/>
            <person name="Lin J."/>
            <person name="Amirebrahimi M."/>
            <person name="Hesse C.N."/>
            <person name="Spatafora J.W."/>
            <person name="Henrissat B."/>
            <person name="Hainaut M."/>
            <person name="Grigoriev I.V."/>
            <person name="Hibbett D.S."/>
        </authorList>
    </citation>
    <scope>NUCLEOTIDE SEQUENCE [LARGE SCALE GENOMIC DNA]</scope>
    <source>
        <strain evidence="2 3">TC161</strain>
    </source>
</reference>
<feature type="compositionally biased region" description="Low complexity" evidence="1">
    <location>
        <begin position="157"/>
        <end position="172"/>
    </location>
</feature>
<feature type="compositionally biased region" description="Polar residues" evidence="1">
    <location>
        <begin position="533"/>
        <end position="542"/>
    </location>
</feature>
<feature type="compositionally biased region" description="Polar residues" evidence="1">
    <location>
        <begin position="481"/>
        <end position="517"/>
    </location>
</feature>
<proteinExistence type="predicted"/>
<dbReference type="GeneID" id="28899572"/>
<feature type="region of interest" description="Disordered" evidence="1">
    <location>
        <begin position="362"/>
        <end position="434"/>
    </location>
</feature>
<accession>A0A165F9Z7</accession>
<feature type="compositionally biased region" description="Basic residues" evidence="1">
    <location>
        <begin position="92"/>
        <end position="106"/>
    </location>
</feature>
<dbReference type="InParanoid" id="A0A165F9Z7"/>
<feature type="compositionally biased region" description="Low complexity" evidence="1">
    <location>
        <begin position="713"/>
        <end position="728"/>
    </location>
</feature>
<dbReference type="AlphaFoldDB" id="A0A165F9Z7"/>
<dbReference type="Proteomes" id="UP000076632">
    <property type="component" value="Unassembled WGS sequence"/>
</dbReference>
<feature type="region of interest" description="Disordered" evidence="1">
    <location>
        <begin position="703"/>
        <end position="776"/>
    </location>
</feature>
<organism evidence="2 3">
    <name type="scientific">Xylona heveae (strain CBS 132557 / TC161)</name>
    <dbReference type="NCBI Taxonomy" id="1328760"/>
    <lineage>
        <taxon>Eukaryota</taxon>
        <taxon>Fungi</taxon>
        <taxon>Dikarya</taxon>
        <taxon>Ascomycota</taxon>
        <taxon>Pezizomycotina</taxon>
        <taxon>Xylonomycetes</taxon>
        <taxon>Xylonales</taxon>
        <taxon>Xylonaceae</taxon>
        <taxon>Xylona</taxon>
    </lineage>
</organism>
<evidence type="ECO:0000313" key="3">
    <source>
        <dbReference type="Proteomes" id="UP000076632"/>
    </source>
</evidence>
<name>A0A165F9Z7_XYLHT</name>
<dbReference type="EMBL" id="KV407462">
    <property type="protein sequence ID" value="KZF20751.1"/>
    <property type="molecule type" value="Genomic_DNA"/>
</dbReference>
<dbReference type="RefSeq" id="XP_018186306.1">
    <property type="nucleotide sequence ID" value="XM_018334435.1"/>
</dbReference>
<feature type="compositionally biased region" description="Low complexity" evidence="1">
    <location>
        <begin position="397"/>
        <end position="407"/>
    </location>
</feature>
<feature type="region of interest" description="Disordered" evidence="1">
    <location>
        <begin position="477"/>
        <end position="621"/>
    </location>
</feature>
<feature type="compositionally biased region" description="Polar residues" evidence="1">
    <location>
        <begin position="748"/>
        <end position="765"/>
    </location>
</feature>
<keyword evidence="3" id="KW-1185">Reference proteome</keyword>
<feature type="compositionally biased region" description="Low complexity" evidence="1">
    <location>
        <begin position="1"/>
        <end position="21"/>
    </location>
</feature>
<gene>
    <name evidence="2" type="ORF">L228DRAFT_262659</name>
</gene>
<feature type="compositionally biased region" description="Polar residues" evidence="1">
    <location>
        <begin position="375"/>
        <end position="384"/>
    </location>
</feature>
<feature type="region of interest" description="Disordered" evidence="1">
    <location>
        <begin position="149"/>
        <end position="177"/>
    </location>
</feature>
<evidence type="ECO:0000313" key="2">
    <source>
        <dbReference type="EMBL" id="KZF20751.1"/>
    </source>
</evidence>
<sequence length="892" mass="97075">MPKPAISPAVSAHASSSAPPSTNSRKRPHALESPSRSQVLRESLIMPNTDEEDELAASDTPAQKRSRRGRHLDLSTSRSATGMNNASMRSARSMRSHASSAKRRNVHFGKLSRFKEGSMHDRPSEIPPSIYVRDEDLMDDFFRDASEPCIVPPRADTGTSGLSSSSRLGSGSVAQQQRGGFTREGIYRFGKQFATAFNPVNIWESMAIKWKQTQEDFDPQLRMMKERRERAERTYAELKKNGQLATLGSPLSHRVNRVPNVRGRQSTITTSITSNARKSADNISGGDGCRDDQGDDDLYGNLPPHRDSGIDVDGYRSSEDHAGDEYYHHRLPSLLASSTKGQSAGNMSGSTTVTPRRSLFFKKPSLKSLKKSKSEMQLPSSRVLGTSIPPPPIPEGTTAATTTTTATPKDTDEQKVRKRQSKRDMQRQQRLMKKVSDLETKLQVARRELNAVLAHVPPVPPLPAHVTAAAAHEPITPAAAGSSQPNHPASDRTITQELPRSRTKNNIQPRRTFSGDSQVRRELGLSESHTKTIRPSKSSQLGTGELQGADERSHDRNQAPGAALAVTPAVIPSNQTNRPRIGMHGELDTPSFSIASHSDGLEEDLPGNPREASESIGPVDPVDLVDTSALDVGVEVDVAVNGDAEDARDRDLEVPCWAMQEEEIVEVHPSSLAKTPLPTVFSQQVLDDFRSSSSKALDNGMEFGRAAVRRRPSTQQGSAAGARSSRAGSGAGPGQGTPNEEGTEHPQRQQTSRAANRSSQTTLKLNRSRQSHEESYSGLHAGYHIEDDANDSTTPKYTPPVPKIPAGYAAHDGHPLPFYVATGTQTVSKKRAARPTTADENFNVNVNAAGEKGYSMRHQTGTPLASKIAKKAHLGRDLGKEKETYEWPDDVF</sequence>
<protein>
    <submittedName>
        <fullName evidence="2">Uncharacterized protein</fullName>
    </submittedName>
</protein>
<feature type="compositionally biased region" description="Basic and acidic residues" evidence="1">
    <location>
        <begin position="518"/>
        <end position="530"/>
    </location>
</feature>
<evidence type="ECO:0000256" key="1">
    <source>
        <dbReference type="SAM" id="MobiDB-lite"/>
    </source>
</evidence>